<protein>
    <submittedName>
        <fullName evidence="1">Uncharacterized protein</fullName>
    </submittedName>
</protein>
<name>A0A5C7B618_9FLAO</name>
<accession>A0A5C7B618</accession>
<gene>
    <name evidence="1" type="ORF">ES692_11650</name>
</gene>
<dbReference type="AlphaFoldDB" id="A0A5C7B618"/>
<sequence length="90" mass="10567">MSLIDNIRTYFNKKRNDETTGLAPKGICPNCWGKQQWDNEFYEVMKGSKNDKRDDTYNNFINKIVETNISGITIHKDTYTCKTCQVKYDD</sequence>
<proteinExistence type="predicted"/>
<dbReference type="Proteomes" id="UP000321938">
    <property type="component" value="Unassembled WGS sequence"/>
</dbReference>
<comment type="caution">
    <text evidence="1">The sequence shown here is derived from an EMBL/GenBank/DDBJ whole genome shotgun (WGS) entry which is preliminary data.</text>
</comment>
<dbReference type="EMBL" id="VOSB01000016">
    <property type="protein sequence ID" value="TXE16708.1"/>
    <property type="molecule type" value="Genomic_DNA"/>
</dbReference>
<dbReference type="OrthoDB" id="982962at2"/>
<keyword evidence="2" id="KW-1185">Reference proteome</keyword>
<dbReference type="RefSeq" id="WP_028872125.1">
    <property type="nucleotide sequence ID" value="NZ_VOSB01000016.1"/>
</dbReference>
<dbReference type="STRING" id="1123037.GCA_000425305_02331"/>
<evidence type="ECO:0000313" key="2">
    <source>
        <dbReference type="Proteomes" id="UP000321938"/>
    </source>
</evidence>
<evidence type="ECO:0000313" key="1">
    <source>
        <dbReference type="EMBL" id="TXE16708.1"/>
    </source>
</evidence>
<organism evidence="1 2">
    <name type="scientific">Psychroserpens burtonensis</name>
    <dbReference type="NCBI Taxonomy" id="49278"/>
    <lineage>
        <taxon>Bacteria</taxon>
        <taxon>Pseudomonadati</taxon>
        <taxon>Bacteroidota</taxon>
        <taxon>Flavobacteriia</taxon>
        <taxon>Flavobacteriales</taxon>
        <taxon>Flavobacteriaceae</taxon>
        <taxon>Psychroserpens</taxon>
    </lineage>
</organism>
<reference evidence="1 2" key="1">
    <citation type="submission" date="2019-08" db="EMBL/GenBank/DDBJ databases">
        <title>Genome of Psychroserpens burtonensis ACAM 167.</title>
        <authorList>
            <person name="Bowman J.P."/>
        </authorList>
    </citation>
    <scope>NUCLEOTIDE SEQUENCE [LARGE SCALE GENOMIC DNA]</scope>
    <source>
        <strain evidence="1 2">ACAM 167</strain>
    </source>
</reference>